<evidence type="ECO:0000313" key="14">
    <source>
        <dbReference type="Proteomes" id="UP001485043"/>
    </source>
</evidence>
<keyword evidence="5" id="KW-0653">Protein transport</keyword>
<dbReference type="SMART" id="SM00160">
    <property type="entry name" value="RanBD"/>
    <property type="match status" value="1"/>
</dbReference>
<keyword evidence="3" id="KW-0677">Repeat</keyword>
<dbReference type="InterPro" id="IPR011993">
    <property type="entry name" value="PH-like_dom_sf"/>
</dbReference>
<evidence type="ECO:0000256" key="4">
    <source>
        <dbReference type="ARBA" id="ARBA00022816"/>
    </source>
</evidence>
<sequence>MSKRPTDDLEPSAKRGKRGSNRQITKDDQSDEEDDTPVVAGTFARASEDELKGRKIIKARRGPKTDTNSSNPFAGVNLTSATTNPFGGVSLASPQPNVISTPQAESKPTEIPAAGSGAQEESPAKQQSALDRNELAPEAASASAEPPEAAAGPITATPASTPVKPAAPTQSFSTFANTTASAFAVTASSASGFAFGNASAPAGTAASSSHAAGGNDGSAASQPRTSIFESGSSFSFNTLPTNNTSSFPSMQSIFGTSSAAEAPPVFGTSSASTKPAVELSEADTKNGEEDESNKFHGDGKLYQFVDQQWRERGSGDLRLNVAASGQARLVMRQRGNLKLLLNANLFPEMTHDIMDGGKGAMFQAINYCVGPPSSFPTDLGVRQHTQKGSGQSGASLPQSLCTFPQGHCARTPSCTLSLGDHVVLRDISEEIYISQRFQDGIVLGCQSKDGGSYSMLDTNLGQLNCQRFLAAARCKLWWMTPEWGTRAAHMPPETQFLLLELPRNCYAIILPLIDGNVYRSTLRPPRWAV</sequence>
<feature type="compositionally biased region" description="Low complexity" evidence="11">
    <location>
        <begin position="136"/>
        <end position="162"/>
    </location>
</feature>
<dbReference type="GO" id="GO:0051028">
    <property type="term" value="P:mRNA transport"/>
    <property type="evidence" value="ECO:0007669"/>
    <property type="project" value="UniProtKB-KW"/>
</dbReference>
<keyword evidence="14" id="KW-1185">Reference proteome</keyword>
<dbReference type="Proteomes" id="UP001485043">
    <property type="component" value="Unassembled WGS sequence"/>
</dbReference>
<dbReference type="PANTHER" id="PTHR23138">
    <property type="entry name" value="RAN BINDING PROTEIN"/>
    <property type="match status" value="1"/>
</dbReference>
<keyword evidence="2" id="KW-0813">Transport</keyword>
<evidence type="ECO:0000256" key="6">
    <source>
        <dbReference type="ARBA" id="ARBA00022990"/>
    </source>
</evidence>
<protein>
    <recommendedName>
        <fullName evidence="12">RanBD1 domain-containing protein</fullName>
    </recommendedName>
</protein>
<feature type="compositionally biased region" description="Low complexity" evidence="11">
    <location>
        <begin position="194"/>
        <end position="221"/>
    </location>
</feature>
<dbReference type="InterPro" id="IPR015007">
    <property type="entry name" value="NUP2/50/61"/>
</dbReference>
<evidence type="ECO:0000256" key="8">
    <source>
        <dbReference type="ARBA" id="ARBA00023132"/>
    </source>
</evidence>
<feature type="compositionally biased region" description="Basic and acidic residues" evidence="11">
    <location>
        <begin position="282"/>
        <end position="296"/>
    </location>
</feature>
<feature type="compositionally biased region" description="Basic and acidic residues" evidence="11">
    <location>
        <begin position="1"/>
        <end position="13"/>
    </location>
</feature>
<feature type="region of interest" description="Disordered" evidence="11">
    <location>
        <begin position="194"/>
        <end position="225"/>
    </location>
</feature>
<evidence type="ECO:0000256" key="1">
    <source>
        <dbReference type="ARBA" id="ARBA00004567"/>
    </source>
</evidence>
<dbReference type="Gene3D" id="2.30.29.30">
    <property type="entry name" value="Pleckstrin-homology domain (PH domain)/Phosphotyrosine-binding domain (PTB)"/>
    <property type="match status" value="1"/>
</dbReference>
<dbReference type="AlphaFoldDB" id="A0AAW1TEC6"/>
<feature type="compositionally biased region" description="Polar residues" evidence="11">
    <location>
        <begin position="65"/>
        <end position="85"/>
    </location>
</feature>
<dbReference type="InterPro" id="IPR000156">
    <property type="entry name" value="Ran_bind_dom"/>
</dbReference>
<dbReference type="GO" id="GO:0005643">
    <property type="term" value="C:nuclear pore"/>
    <property type="evidence" value="ECO:0007669"/>
    <property type="project" value="UniProtKB-SubCell"/>
</dbReference>
<evidence type="ECO:0000256" key="10">
    <source>
        <dbReference type="ARBA" id="ARBA00023277"/>
    </source>
</evidence>
<keyword evidence="10" id="KW-0119">Carbohydrate metabolism</keyword>
<name>A0AAW1TEC6_9CHLO</name>
<keyword evidence="6" id="KW-0007">Acetylation</keyword>
<evidence type="ECO:0000259" key="12">
    <source>
        <dbReference type="PROSITE" id="PS50196"/>
    </source>
</evidence>
<dbReference type="SUPFAM" id="SSF50729">
    <property type="entry name" value="PH domain-like"/>
    <property type="match status" value="1"/>
</dbReference>
<dbReference type="Pfam" id="PF05691">
    <property type="entry name" value="Raffinose_syn"/>
    <property type="match status" value="1"/>
</dbReference>
<evidence type="ECO:0000256" key="11">
    <source>
        <dbReference type="SAM" id="MobiDB-lite"/>
    </source>
</evidence>
<feature type="domain" description="RanBD1" evidence="12">
    <location>
        <begin position="272"/>
        <end position="360"/>
    </location>
</feature>
<dbReference type="InterPro" id="IPR045255">
    <property type="entry name" value="RanBP1-like"/>
</dbReference>
<organism evidence="13 14">
    <name type="scientific">Apatococcus fuscideae</name>
    <dbReference type="NCBI Taxonomy" id="2026836"/>
    <lineage>
        <taxon>Eukaryota</taxon>
        <taxon>Viridiplantae</taxon>
        <taxon>Chlorophyta</taxon>
        <taxon>core chlorophytes</taxon>
        <taxon>Trebouxiophyceae</taxon>
        <taxon>Chlorellales</taxon>
        <taxon>Chlorellaceae</taxon>
        <taxon>Apatococcus</taxon>
    </lineage>
</organism>
<dbReference type="EMBL" id="JALJOV010000039">
    <property type="protein sequence ID" value="KAK9868227.1"/>
    <property type="molecule type" value="Genomic_DNA"/>
</dbReference>
<keyword evidence="7" id="KW-0811">Translocation</keyword>
<keyword evidence="9" id="KW-0539">Nucleus</keyword>
<comment type="caution">
    <text evidence="13">The sequence shown here is derived from an EMBL/GenBank/DDBJ whole genome shotgun (WGS) entry which is preliminary data.</text>
</comment>
<dbReference type="GO" id="GO:0015031">
    <property type="term" value="P:protein transport"/>
    <property type="evidence" value="ECO:0007669"/>
    <property type="project" value="UniProtKB-KW"/>
</dbReference>
<evidence type="ECO:0000256" key="2">
    <source>
        <dbReference type="ARBA" id="ARBA00022448"/>
    </source>
</evidence>
<dbReference type="Pfam" id="PF08911">
    <property type="entry name" value="NUP50"/>
    <property type="match status" value="1"/>
</dbReference>
<reference evidence="13 14" key="1">
    <citation type="journal article" date="2024" name="Nat. Commun.">
        <title>Phylogenomics reveals the evolutionary origins of lichenization in chlorophyte algae.</title>
        <authorList>
            <person name="Puginier C."/>
            <person name="Libourel C."/>
            <person name="Otte J."/>
            <person name="Skaloud P."/>
            <person name="Haon M."/>
            <person name="Grisel S."/>
            <person name="Petersen M."/>
            <person name="Berrin J.G."/>
            <person name="Delaux P.M."/>
            <person name="Dal Grande F."/>
            <person name="Keller J."/>
        </authorList>
    </citation>
    <scope>NUCLEOTIDE SEQUENCE [LARGE SCALE GENOMIC DNA]</scope>
    <source>
        <strain evidence="13 14">SAG 2523</strain>
    </source>
</reference>
<comment type="subcellular location">
    <subcellularLocation>
        <location evidence="1">Nucleus</location>
        <location evidence="1">Nuclear pore complex</location>
    </subcellularLocation>
</comment>
<evidence type="ECO:0000256" key="7">
    <source>
        <dbReference type="ARBA" id="ARBA00023010"/>
    </source>
</evidence>
<feature type="region of interest" description="Disordered" evidence="11">
    <location>
        <begin position="1"/>
        <end position="170"/>
    </location>
</feature>
<dbReference type="PROSITE" id="PS50196">
    <property type="entry name" value="RANBD1"/>
    <property type="match status" value="1"/>
</dbReference>
<evidence type="ECO:0000256" key="3">
    <source>
        <dbReference type="ARBA" id="ARBA00022737"/>
    </source>
</evidence>
<proteinExistence type="predicted"/>
<evidence type="ECO:0000256" key="9">
    <source>
        <dbReference type="ARBA" id="ARBA00023242"/>
    </source>
</evidence>
<keyword evidence="8" id="KW-0906">Nuclear pore complex</keyword>
<evidence type="ECO:0000256" key="5">
    <source>
        <dbReference type="ARBA" id="ARBA00022927"/>
    </source>
</evidence>
<dbReference type="PANTHER" id="PTHR23138:SF142">
    <property type="entry name" value="RAN-BINDING PROTEIN 3B-RELATED"/>
    <property type="match status" value="1"/>
</dbReference>
<dbReference type="Pfam" id="PF00638">
    <property type="entry name" value="Ran_BP1"/>
    <property type="match status" value="1"/>
</dbReference>
<dbReference type="InterPro" id="IPR008811">
    <property type="entry name" value="Glycosyl_hydrolases_36"/>
</dbReference>
<gene>
    <name evidence="13" type="ORF">WJX84_008039</name>
</gene>
<feature type="compositionally biased region" description="Polar residues" evidence="11">
    <location>
        <begin position="92"/>
        <end position="106"/>
    </location>
</feature>
<keyword evidence="4" id="KW-0509">mRNA transport</keyword>
<evidence type="ECO:0000313" key="13">
    <source>
        <dbReference type="EMBL" id="KAK9868227.1"/>
    </source>
</evidence>
<accession>A0AAW1TEC6</accession>
<feature type="region of interest" description="Disordered" evidence="11">
    <location>
        <begin position="264"/>
        <end position="296"/>
    </location>
</feature>